<dbReference type="AlphaFoldDB" id="A0A3Q9J0I3"/>
<accession>A0A3Q9J0I3</accession>
<keyword evidence="3" id="KW-0804">Transcription</keyword>
<proteinExistence type="predicted"/>
<dbReference type="PROSITE" id="PS50977">
    <property type="entry name" value="HTH_TETR_2"/>
    <property type="match status" value="1"/>
</dbReference>
<keyword evidence="1" id="KW-0805">Transcription regulation</keyword>
<dbReference type="KEGG" id="mlv:CVS47_02286"/>
<dbReference type="InterPro" id="IPR023772">
    <property type="entry name" value="DNA-bd_HTH_TetR-type_CS"/>
</dbReference>
<evidence type="ECO:0000259" key="5">
    <source>
        <dbReference type="PROSITE" id="PS50977"/>
    </source>
</evidence>
<dbReference type="OrthoDB" id="4746440at2"/>
<evidence type="ECO:0000256" key="3">
    <source>
        <dbReference type="ARBA" id="ARBA00023163"/>
    </source>
</evidence>
<dbReference type="PANTHER" id="PTHR30055">
    <property type="entry name" value="HTH-TYPE TRANSCRIPTIONAL REGULATOR RUTR"/>
    <property type="match status" value="1"/>
</dbReference>
<dbReference type="GO" id="GO:0003700">
    <property type="term" value="F:DNA-binding transcription factor activity"/>
    <property type="evidence" value="ECO:0007669"/>
    <property type="project" value="TreeGrafter"/>
</dbReference>
<dbReference type="InterPro" id="IPR050109">
    <property type="entry name" value="HTH-type_TetR-like_transc_reg"/>
</dbReference>
<dbReference type="InterPro" id="IPR001647">
    <property type="entry name" value="HTH_TetR"/>
</dbReference>
<feature type="DNA-binding region" description="H-T-H motif" evidence="4">
    <location>
        <begin position="29"/>
        <end position="48"/>
    </location>
</feature>
<feature type="domain" description="HTH tetR-type" evidence="5">
    <location>
        <begin position="6"/>
        <end position="66"/>
    </location>
</feature>
<evidence type="ECO:0000313" key="6">
    <source>
        <dbReference type="EMBL" id="AZS37645.1"/>
    </source>
</evidence>
<evidence type="ECO:0000256" key="2">
    <source>
        <dbReference type="ARBA" id="ARBA00023125"/>
    </source>
</evidence>
<dbReference type="PANTHER" id="PTHR30055:SF238">
    <property type="entry name" value="MYCOFACTOCIN BIOSYNTHESIS TRANSCRIPTIONAL REGULATOR MFTR-RELATED"/>
    <property type="match status" value="1"/>
</dbReference>
<reference evidence="6 7" key="1">
    <citation type="submission" date="2018-08" db="EMBL/GenBank/DDBJ databases">
        <title>Microbacterium lemovicicum sp. nov., a bacterium isolated from a natural uranium-rich soil.</title>
        <authorList>
            <person name="ORTET P."/>
        </authorList>
    </citation>
    <scope>NUCLEOTIDE SEQUENCE [LARGE SCALE GENOMIC DNA]</scope>
    <source>
        <strain evidence="6 7">Viu22</strain>
    </source>
</reference>
<dbReference type="SUPFAM" id="SSF46689">
    <property type="entry name" value="Homeodomain-like"/>
    <property type="match status" value="1"/>
</dbReference>
<protein>
    <recommendedName>
        <fullName evidence="5">HTH tetR-type domain-containing protein</fullName>
    </recommendedName>
</protein>
<evidence type="ECO:0000256" key="4">
    <source>
        <dbReference type="PROSITE-ProRule" id="PRU00335"/>
    </source>
</evidence>
<gene>
    <name evidence="6" type="ORF">CVS47_02286</name>
</gene>
<sequence length="187" mass="20450">MPRWSPDAALRLEAAAIDLFEGQGFADTTVPQIAAKAGLTTRTFFRHFADKRDALFLREREFPEAVSDFLQTVPSGSSPVATVRMGLAEACRGIQGWREQVARRQAIIRSEPALQERDLLRSHHLGAAIEVSLTDRGVDGRQAHALAAVAVTCFELALDRWLASAQDAALEDVLATVWVDVRTALDG</sequence>
<keyword evidence="2 4" id="KW-0238">DNA-binding</keyword>
<dbReference type="PRINTS" id="PR00455">
    <property type="entry name" value="HTHTETR"/>
</dbReference>
<name>A0A3Q9J0I3_9MICO</name>
<keyword evidence="7" id="KW-1185">Reference proteome</keyword>
<dbReference type="InterPro" id="IPR009057">
    <property type="entry name" value="Homeodomain-like_sf"/>
</dbReference>
<evidence type="ECO:0000256" key="1">
    <source>
        <dbReference type="ARBA" id="ARBA00023015"/>
    </source>
</evidence>
<dbReference type="EMBL" id="CP031423">
    <property type="protein sequence ID" value="AZS37645.1"/>
    <property type="molecule type" value="Genomic_DNA"/>
</dbReference>
<dbReference type="Proteomes" id="UP000276888">
    <property type="component" value="Chromosome"/>
</dbReference>
<dbReference type="RefSeq" id="WP_127096179.1">
    <property type="nucleotide sequence ID" value="NZ_CP031423.1"/>
</dbReference>
<dbReference type="PROSITE" id="PS01081">
    <property type="entry name" value="HTH_TETR_1"/>
    <property type="match status" value="1"/>
</dbReference>
<dbReference type="Gene3D" id="1.10.357.10">
    <property type="entry name" value="Tetracycline Repressor, domain 2"/>
    <property type="match status" value="1"/>
</dbReference>
<dbReference type="GO" id="GO:0000976">
    <property type="term" value="F:transcription cis-regulatory region binding"/>
    <property type="evidence" value="ECO:0007669"/>
    <property type="project" value="TreeGrafter"/>
</dbReference>
<dbReference type="Pfam" id="PF00440">
    <property type="entry name" value="TetR_N"/>
    <property type="match status" value="1"/>
</dbReference>
<organism evidence="6 7">
    <name type="scientific">Microbacterium lemovicicum</name>
    <dbReference type="NCBI Taxonomy" id="1072463"/>
    <lineage>
        <taxon>Bacteria</taxon>
        <taxon>Bacillati</taxon>
        <taxon>Actinomycetota</taxon>
        <taxon>Actinomycetes</taxon>
        <taxon>Micrococcales</taxon>
        <taxon>Microbacteriaceae</taxon>
        <taxon>Microbacterium</taxon>
    </lineage>
</organism>
<evidence type="ECO:0000313" key="7">
    <source>
        <dbReference type="Proteomes" id="UP000276888"/>
    </source>
</evidence>